<dbReference type="PRINTS" id="PR01163">
    <property type="entry name" value="BETATUBULIN"/>
</dbReference>
<dbReference type="GO" id="GO:0003924">
    <property type="term" value="F:GTPase activity"/>
    <property type="evidence" value="ECO:0007669"/>
    <property type="project" value="InterPro"/>
</dbReference>
<evidence type="ECO:0000313" key="12">
    <source>
        <dbReference type="EMBL" id="KAF7337220.1"/>
    </source>
</evidence>
<accession>A0A8H6XB10</accession>
<feature type="domain" description="Tubulin/FtsZ GTPase" evidence="10">
    <location>
        <begin position="143"/>
        <end position="383"/>
    </location>
</feature>
<feature type="transmembrane region" description="Helical" evidence="9">
    <location>
        <begin position="50"/>
        <end position="72"/>
    </location>
</feature>
<name>A0A8H6XB10_9AGAR</name>
<comment type="function">
    <text evidence="8">Tubulin is the major constituent of microtubules, a cylinder consisting of laterally associated linear protofilaments composed of alpha- and beta-tubulin heterodimers. Microtubules grow by the addition of GTP-tubulin dimers to the microtubule end, where a stabilizing cap forms. Below the cap, tubulin dimers are in GDP-bound state, owing to GTPase activity of alpha-tubulin.</text>
</comment>
<sequence length="474" mass="51517">MANEDEGSIPVGAISVCSSVVCPSAMAVPNRAAAGFDSPRFEALAAFSRFLFFPLVFTTYVLILPFSSFTGIPPRRTRGRTPRADPCLPNTAIENLATHRLSFLVSARASVFPPNPQSSCPFVSSSECYLRWGRVCLGRVVSRTTFFAGADHSFLVREIVHLQTGQCGNQIGARFGEVVSDEHDIGADGVYTGSNNLQLERISVYYNEVGGKNPGRWTRSAKVPLVRFSAPITLSLDEVVRVTTGPKDITLRGAELVDSVLDVVRKEAEGTDCLQGFQITHSLGGGTGSGMGTLLISKIREEYPDRMMCTYSVVPSPKVSDTVVEPYNATLSVHQLVENSDETFCVDNEALYDICFRTLKLSTPTYGDLNNLVSVLAVNMVPFPRLHFFMTGFAPLTARGSAQYRAVSVPELTAQMFDVKNMTAASDPRHGCYLTVAAVFCSKWIPNNVLIAHCDIPPRGVKMAVTFIGNLTAI</sequence>
<dbReference type="SUPFAM" id="SSF55307">
    <property type="entry name" value="Tubulin C-terminal domain-like"/>
    <property type="match status" value="1"/>
</dbReference>
<keyword evidence="7" id="KW-0963">Cytoplasm</keyword>
<keyword evidence="4 8" id="KW-0493">Microtubule</keyword>
<dbReference type="Gene3D" id="3.40.50.1440">
    <property type="entry name" value="Tubulin/FtsZ, GTPase domain"/>
    <property type="match status" value="2"/>
</dbReference>
<comment type="subcellular location">
    <subcellularLocation>
        <location evidence="1">Cytoplasm</location>
        <location evidence="1">Cytoskeleton</location>
    </subcellularLocation>
</comment>
<dbReference type="GO" id="GO:0007017">
    <property type="term" value="P:microtubule-based process"/>
    <property type="evidence" value="ECO:0007669"/>
    <property type="project" value="InterPro"/>
</dbReference>
<dbReference type="InterPro" id="IPR008280">
    <property type="entry name" value="Tub_FtsZ_C"/>
</dbReference>
<dbReference type="InterPro" id="IPR017975">
    <property type="entry name" value="Tubulin_CS"/>
</dbReference>
<evidence type="ECO:0000313" key="13">
    <source>
        <dbReference type="Proteomes" id="UP000623467"/>
    </source>
</evidence>
<evidence type="ECO:0000256" key="9">
    <source>
        <dbReference type="SAM" id="Phobius"/>
    </source>
</evidence>
<evidence type="ECO:0000256" key="2">
    <source>
        <dbReference type="ARBA" id="ARBA00009636"/>
    </source>
</evidence>
<dbReference type="Proteomes" id="UP000623467">
    <property type="component" value="Unassembled WGS sequence"/>
</dbReference>
<gene>
    <name evidence="12" type="ORF">MSAN_02274400</name>
</gene>
<proteinExistence type="inferred from homology"/>
<protein>
    <recommendedName>
        <fullName evidence="8">Tubulin beta chain</fullName>
    </recommendedName>
</protein>
<keyword evidence="9" id="KW-1133">Transmembrane helix</keyword>
<dbReference type="AlphaFoldDB" id="A0A8H6XB10"/>
<dbReference type="InterPro" id="IPR000217">
    <property type="entry name" value="Tubulin"/>
</dbReference>
<dbReference type="OrthoDB" id="1662883at2759"/>
<comment type="subunit">
    <text evidence="3 8">Dimer of alpha and beta chains. A typical microtubule is a hollow water-filled tube with an outer diameter of 25 nm and an inner diameter of 15 nM. Alpha-beta heterodimers associate head-to-tail to form protofilaments running lengthwise along the microtubule wall with the beta-tubulin subunit facing the microtubule plus end conferring a structural polarity. Microtubules usually have 13 protofilaments but different protofilament numbers can be found in some organisms and specialized cells.</text>
</comment>
<keyword evidence="9" id="KW-0812">Transmembrane</keyword>
<keyword evidence="5 8" id="KW-0547">Nucleotide-binding</keyword>
<feature type="domain" description="Tubulin/FtsZ 2-layer sandwich" evidence="11">
    <location>
        <begin position="369"/>
        <end position="474"/>
    </location>
</feature>
<dbReference type="SMART" id="SM00865">
    <property type="entry name" value="Tubulin_C"/>
    <property type="match status" value="1"/>
</dbReference>
<dbReference type="Pfam" id="PF03953">
    <property type="entry name" value="Tubulin_C"/>
    <property type="match status" value="1"/>
</dbReference>
<dbReference type="EMBL" id="JACAZH010000035">
    <property type="protein sequence ID" value="KAF7337220.1"/>
    <property type="molecule type" value="Genomic_DNA"/>
</dbReference>
<dbReference type="GO" id="GO:0005525">
    <property type="term" value="F:GTP binding"/>
    <property type="evidence" value="ECO:0007669"/>
    <property type="project" value="UniProtKB-UniRule"/>
</dbReference>
<evidence type="ECO:0000256" key="1">
    <source>
        <dbReference type="ARBA" id="ARBA00004245"/>
    </source>
</evidence>
<evidence type="ECO:0000256" key="8">
    <source>
        <dbReference type="RuleBase" id="RU000352"/>
    </source>
</evidence>
<keyword evidence="13" id="KW-1185">Reference proteome</keyword>
<comment type="caution">
    <text evidence="12">The sequence shown here is derived from an EMBL/GenBank/DDBJ whole genome shotgun (WGS) entry which is preliminary data.</text>
</comment>
<keyword evidence="6 8" id="KW-0342">GTP-binding</keyword>
<dbReference type="SMART" id="SM00864">
    <property type="entry name" value="Tubulin"/>
    <property type="match status" value="1"/>
</dbReference>
<evidence type="ECO:0000256" key="4">
    <source>
        <dbReference type="ARBA" id="ARBA00022701"/>
    </source>
</evidence>
<evidence type="ECO:0000256" key="6">
    <source>
        <dbReference type="ARBA" id="ARBA00023134"/>
    </source>
</evidence>
<dbReference type="CDD" id="cd02187">
    <property type="entry name" value="beta_tubulin"/>
    <property type="match status" value="1"/>
</dbReference>
<dbReference type="InterPro" id="IPR003008">
    <property type="entry name" value="Tubulin_FtsZ_GTPase"/>
</dbReference>
<evidence type="ECO:0000259" key="10">
    <source>
        <dbReference type="SMART" id="SM00864"/>
    </source>
</evidence>
<dbReference type="PANTHER" id="PTHR11588">
    <property type="entry name" value="TUBULIN"/>
    <property type="match status" value="1"/>
</dbReference>
<keyword evidence="7" id="KW-0206">Cytoskeleton</keyword>
<evidence type="ECO:0000256" key="7">
    <source>
        <dbReference type="ARBA" id="ARBA00023212"/>
    </source>
</evidence>
<comment type="similarity">
    <text evidence="2 8">Belongs to the tubulin family.</text>
</comment>
<dbReference type="PROSITE" id="PS00227">
    <property type="entry name" value="TUBULIN"/>
    <property type="match status" value="1"/>
</dbReference>
<dbReference type="GO" id="GO:0005200">
    <property type="term" value="F:structural constituent of cytoskeleton"/>
    <property type="evidence" value="ECO:0007669"/>
    <property type="project" value="InterPro"/>
</dbReference>
<evidence type="ECO:0000259" key="11">
    <source>
        <dbReference type="SMART" id="SM00865"/>
    </source>
</evidence>
<dbReference type="InterPro" id="IPR018316">
    <property type="entry name" value="Tubulin/FtsZ_2-layer-sand-dom"/>
</dbReference>
<evidence type="ECO:0000256" key="3">
    <source>
        <dbReference type="ARBA" id="ARBA00011747"/>
    </source>
</evidence>
<dbReference type="InterPro" id="IPR002453">
    <property type="entry name" value="Beta_tubulin"/>
</dbReference>
<dbReference type="GO" id="GO:0005874">
    <property type="term" value="C:microtubule"/>
    <property type="evidence" value="ECO:0007669"/>
    <property type="project" value="UniProtKB-KW"/>
</dbReference>
<organism evidence="12 13">
    <name type="scientific">Mycena sanguinolenta</name>
    <dbReference type="NCBI Taxonomy" id="230812"/>
    <lineage>
        <taxon>Eukaryota</taxon>
        <taxon>Fungi</taxon>
        <taxon>Dikarya</taxon>
        <taxon>Basidiomycota</taxon>
        <taxon>Agaricomycotina</taxon>
        <taxon>Agaricomycetes</taxon>
        <taxon>Agaricomycetidae</taxon>
        <taxon>Agaricales</taxon>
        <taxon>Marasmiineae</taxon>
        <taxon>Mycenaceae</taxon>
        <taxon>Mycena</taxon>
    </lineage>
</organism>
<keyword evidence="9" id="KW-0472">Membrane</keyword>
<reference evidence="12" key="1">
    <citation type="submission" date="2020-05" db="EMBL/GenBank/DDBJ databases">
        <title>Mycena genomes resolve the evolution of fungal bioluminescence.</title>
        <authorList>
            <person name="Tsai I.J."/>
        </authorList>
    </citation>
    <scope>NUCLEOTIDE SEQUENCE</scope>
    <source>
        <strain evidence="12">160909Yilan</strain>
    </source>
</reference>
<dbReference type="Pfam" id="PF00091">
    <property type="entry name" value="Tubulin"/>
    <property type="match status" value="1"/>
</dbReference>
<dbReference type="InterPro" id="IPR036525">
    <property type="entry name" value="Tubulin/FtsZ_GTPase_sf"/>
</dbReference>
<evidence type="ECO:0000256" key="5">
    <source>
        <dbReference type="ARBA" id="ARBA00022741"/>
    </source>
</evidence>
<dbReference type="PRINTS" id="PR01161">
    <property type="entry name" value="TUBULIN"/>
</dbReference>
<dbReference type="SUPFAM" id="SSF52490">
    <property type="entry name" value="Tubulin nucleotide-binding domain-like"/>
    <property type="match status" value="1"/>
</dbReference>